<reference evidence="2" key="1">
    <citation type="submission" date="2019-06" db="EMBL/GenBank/DDBJ databases">
        <authorList>
            <person name="Zheng W."/>
        </authorList>
    </citation>
    <scope>NUCLEOTIDE SEQUENCE</scope>
    <source>
        <strain evidence="2">QDHG01</strain>
    </source>
</reference>
<name>A0A8J8NTN2_HALGN</name>
<evidence type="ECO:0000256" key="1">
    <source>
        <dbReference type="SAM" id="MobiDB-lite"/>
    </source>
</evidence>
<dbReference type="Proteomes" id="UP000785679">
    <property type="component" value="Unassembled WGS sequence"/>
</dbReference>
<sequence>MVIGNNGASFMGGGGTITKGISAMQNISIHAVPAAINLQSNLQGGSDIDQRDRGQSNDFGKISKYPIEELPNEEEIGDEDEFSNEQNFDEMVQVKHTQRIDDVIHKMQQPRDFSISGPIFQCTDISPSNTQPRFQFASNLQRQQHHTSEKFYFPNARNIQVSQHPLDSINKLAFCSKVEALDVIVEEQAPNLVMRSQKQCRNQPIKNEIILEQLGDMDPTIQIGPEQIIKAKRENIIISQNIKTQNQCLPNLNGYDKGEHSLSYSKYPSDLYKGKGFSRHLLSELFEYRSIGQLQDLDEVTRSKAHPYQQINKTNQKEYKCLQDLKERPSE</sequence>
<gene>
    <name evidence="2" type="ORF">FGO68_gene16579</name>
</gene>
<accession>A0A8J8NTN2</accession>
<comment type="caution">
    <text evidence="2">The sequence shown here is derived from an EMBL/GenBank/DDBJ whole genome shotgun (WGS) entry which is preliminary data.</text>
</comment>
<dbReference type="AlphaFoldDB" id="A0A8J8NTN2"/>
<evidence type="ECO:0000313" key="2">
    <source>
        <dbReference type="EMBL" id="TNV81432.1"/>
    </source>
</evidence>
<evidence type="ECO:0000313" key="3">
    <source>
        <dbReference type="Proteomes" id="UP000785679"/>
    </source>
</evidence>
<feature type="region of interest" description="Disordered" evidence="1">
    <location>
        <begin position="43"/>
        <end position="63"/>
    </location>
</feature>
<proteinExistence type="predicted"/>
<keyword evidence="3" id="KW-1185">Reference proteome</keyword>
<protein>
    <submittedName>
        <fullName evidence="2">Uncharacterized protein</fullName>
    </submittedName>
</protein>
<organism evidence="2 3">
    <name type="scientific">Halteria grandinella</name>
    <dbReference type="NCBI Taxonomy" id="5974"/>
    <lineage>
        <taxon>Eukaryota</taxon>
        <taxon>Sar</taxon>
        <taxon>Alveolata</taxon>
        <taxon>Ciliophora</taxon>
        <taxon>Intramacronucleata</taxon>
        <taxon>Spirotrichea</taxon>
        <taxon>Stichotrichia</taxon>
        <taxon>Sporadotrichida</taxon>
        <taxon>Halteriidae</taxon>
        <taxon>Halteria</taxon>
    </lineage>
</organism>
<dbReference type="EMBL" id="RRYP01006146">
    <property type="protein sequence ID" value="TNV81432.1"/>
    <property type="molecule type" value="Genomic_DNA"/>
</dbReference>